<protein>
    <submittedName>
        <fullName evidence="3">Acetyl esterase/lipase</fullName>
    </submittedName>
</protein>
<dbReference type="PANTHER" id="PTHR48081:SF8">
    <property type="entry name" value="ALPHA_BETA HYDROLASE FOLD-3 DOMAIN-CONTAINING PROTEIN-RELATED"/>
    <property type="match status" value="1"/>
</dbReference>
<dbReference type="PANTHER" id="PTHR48081">
    <property type="entry name" value="AB HYDROLASE SUPERFAMILY PROTEIN C4A8.06C"/>
    <property type="match status" value="1"/>
</dbReference>
<accession>A0A841RIE2</accession>
<comment type="caution">
    <text evidence="3">The sequence shown here is derived from an EMBL/GenBank/DDBJ whole genome shotgun (WGS) entry which is preliminary data.</text>
</comment>
<organism evidence="3 4">
    <name type="scientific">Spirochaeta isovalerica</name>
    <dbReference type="NCBI Taxonomy" id="150"/>
    <lineage>
        <taxon>Bacteria</taxon>
        <taxon>Pseudomonadati</taxon>
        <taxon>Spirochaetota</taxon>
        <taxon>Spirochaetia</taxon>
        <taxon>Spirochaetales</taxon>
        <taxon>Spirochaetaceae</taxon>
        <taxon>Spirochaeta</taxon>
    </lineage>
</organism>
<dbReference type="AlphaFoldDB" id="A0A841RIE2"/>
<dbReference type="Gene3D" id="3.40.50.1820">
    <property type="entry name" value="alpha/beta hydrolase"/>
    <property type="match status" value="1"/>
</dbReference>
<dbReference type="SUPFAM" id="SSF53474">
    <property type="entry name" value="alpha/beta-Hydrolases"/>
    <property type="match status" value="1"/>
</dbReference>
<dbReference type="InterPro" id="IPR029058">
    <property type="entry name" value="AB_hydrolase_fold"/>
</dbReference>
<keyword evidence="4" id="KW-1185">Reference proteome</keyword>
<reference evidence="3 4" key="1">
    <citation type="submission" date="2020-08" db="EMBL/GenBank/DDBJ databases">
        <title>Genomic Encyclopedia of Type Strains, Phase IV (KMG-IV): sequencing the most valuable type-strain genomes for metagenomic binning, comparative biology and taxonomic classification.</title>
        <authorList>
            <person name="Goeker M."/>
        </authorList>
    </citation>
    <scope>NUCLEOTIDE SEQUENCE [LARGE SCALE GENOMIC DNA]</scope>
    <source>
        <strain evidence="3 4">DSM 2461</strain>
    </source>
</reference>
<dbReference type="Pfam" id="PF07859">
    <property type="entry name" value="Abhydrolase_3"/>
    <property type="match status" value="1"/>
</dbReference>
<dbReference type="Proteomes" id="UP000587760">
    <property type="component" value="Unassembled WGS sequence"/>
</dbReference>
<evidence type="ECO:0000313" key="4">
    <source>
        <dbReference type="Proteomes" id="UP000587760"/>
    </source>
</evidence>
<dbReference type="RefSeq" id="WP_184748306.1">
    <property type="nucleotide sequence ID" value="NZ_JACHGJ010000009.1"/>
</dbReference>
<evidence type="ECO:0000256" key="1">
    <source>
        <dbReference type="ARBA" id="ARBA00022801"/>
    </source>
</evidence>
<gene>
    <name evidence="3" type="ORF">HNR50_003760</name>
</gene>
<dbReference type="InterPro" id="IPR013094">
    <property type="entry name" value="AB_hydrolase_3"/>
</dbReference>
<dbReference type="EMBL" id="JACHGJ010000009">
    <property type="protein sequence ID" value="MBB6482072.1"/>
    <property type="molecule type" value="Genomic_DNA"/>
</dbReference>
<dbReference type="InterPro" id="IPR050300">
    <property type="entry name" value="GDXG_lipolytic_enzyme"/>
</dbReference>
<proteinExistence type="predicted"/>
<evidence type="ECO:0000259" key="2">
    <source>
        <dbReference type="Pfam" id="PF07859"/>
    </source>
</evidence>
<name>A0A841RIE2_9SPIO</name>
<keyword evidence="1" id="KW-0378">Hydrolase</keyword>
<dbReference type="GO" id="GO:0016787">
    <property type="term" value="F:hydrolase activity"/>
    <property type="evidence" value="ECO:0007669"/>
    <property type="project" value="UniProtKB-KW"/>
</dbReference>
<evidence type="ECO:0000313" key="3">
    <source>
        <dbReference type="EMBL" id="MBB6482072.1"/>
    </source>
</evidence>
<feature type="domain" description="Alpha/beta hydrolase fold-3" evidence="2">
    <location>
        <begin position="5"/>
        <end position="131"/>
    </location>
</feature>
<sequence>MAEVLSPEHPFPAALEDCIHTYKWLLEHGYKAENIIIAGESAGGTLTLSTLKSIRENGLPQPAGAVAISPVTDLSCSADSFRRNAKKDIAPPGSMNIWTGFYIRKNDVSDPILSPAFGDHKNLAGTLLIAGTS</sequence>